<keyword evidence="1" id="KW-0812">Transmembrane</keyword>
<feature type="transmembrane region" description="Helical" evidence="1">
    <location>
        <begin position="41"/>
        <end position="59"/>
    </location>
</feature>
<evidence type="ECO:0000313" key="3">
    <source>
        <dbReference type="Proteomes" id="UP000831390"/>
    </source>
</evidence>
<gene>
    <name evidence="2" type="ORF">MTP16_15275</name>
</gene>
<evidence type="ECO:0000313" key="2">
    <source>
        <dbReference type="EMBL" id="UOE32491.1"/>
    </source>
</evidence>
<dbReference type="RefSeq" id="WP_243511215.1">
    <property type="nucleotide sequence ID" value="NZ_CP094534.1"/>
</dbReference>
<dbReference type="EMBL" id="CP094534">
    <property type="protein sequence ID" value="UOE32491.1"/>
    <property type="molecule type" value="Genomic_DNA"/>
</dbReference>
<protein>
    <submittedName>
        <fullName evidence="2">Uncharacterized protein</fullName>
    </submittedName>
</protein>
<evidence type="ECO:0000256" key="1">
    <source>
        <dbReference type="SAM" id="Phobius"/>
    </source>
</evidence>
<organism evidence="2 3">
    <name type="scientific">Hymenobacter monticola</name>
    <dbReference type="NCBI Taxonomy" id="1705399"/>
    <lineage>
        <taxon>Bacteria</taxon>
        <taxon>Pseudomonadati</taxon>
        <taxon>Bacteroidota</taxon>
        <taxon>Cytophagia</taxon>
        <taxon>Cytophagales</taxon>
        <taxon>Hymenobacteraceae</taxon>
        <taxon>Hymenobacter</taxon>
    </lineage>
</organism>
<accession>A0ABY4B440</accession>
<sequence>MPKNVDWYGGFVGLFPCIAIWAVSAVFVFIETSDSNRLQAIPAFIIFGLLCGYGIYCLLKEREVTPLETGLNLASNRKLAESAFNHLGWSIQQNNKHVIQAMIPSQWLGTGQVVVVLIKDGELHINTMNQSTGKGRLPFFLSDSREKTALFIRTVERLNLA</sequence>
<name>A0ABY4B440_9BACT</name>
<keyword evidence="1" id="KW-0472">Membrane</keyword>
<reference evidence="2 3" key="1">
    <citation type="submission" date="2022-03" db="EMBL/GenBank/DDBJ databases">
        <title>Hymenobactersp. isolated from the air.</title>
        <authorList>
            <person name="Won M."/>
            <person name="Kwon S.-W."/>
        </authorList>
    </citation>
    <scope>NUCLEOTIDE SEQUENCE [LARGE SCALE GENOMIC DNA]</scope>
    <source>
        <strain evidence="2 3">KACC 22596</strain>
    </source>
</reference>
<keyword evidence="3" id="KW-1185">Reference proteome</keyword>
<keyword evidence="1" id="KW-1133">Transmembrane helix</keyword>
<feature type="transmembrane region" description="Helical" evidence="1">
    <location>
        <begin position="7"/>
        <end position="29"/>
    </location>
</feature>
<proteinExistence type="predicted"/>
<dbReference type="Proteomes" id="UP000831390">
    <property type="component" value="Chromosome"/>
</dbReference>